<name>A0A0F8YUN3_9ZZZZ</name>
<comment type="caution">
    <text evidence="1">The sequence shown here is derived from an EMBL/GenBank/DDBJ whole genome shotgun (WGS) entry which is preliminary data.</text>
</comment>
<accession>A0A0F8YUN3</accession>
<proteinExistence type="predicted"/>
<protein>
    <submittedName>
        <fullName evidence="1">Uncharacterized protein</fullName>
    </submittedName>
</protein>
<organism evidence="1">
    <name type="scientific">marine sediment metagenome</name>
    <dbReference type="NCBI Taxonomy" id="412755"/>
    <lineage>
        <taxon>unclassified sequences</taxon>
        <taxon>metagenomes</taxon>
        <taxon>ecological metagenomes</taxon>
    </lineage>
</organism>
<evidence type="ECO:0000313" key="1">
    <source>
        <dbReference type="EMBL" id="KKK51706.1"/>
    </source>
</evidence>
<dbReference type="EMBL" id="LAZR01067376">
    <property type="protein sequence ID" value="KKK51706.1"/>
    <property type="molecule type" value="Genomic_DNA"/>
</dbReference>
<sequence>MNLGNSPRILSQPIQLHWAGWRSDTFTLQRAGWQLAADQDVEFNRLRFFLKHPGIQITGTSESIDFDYLRNHYDERDYFRNIVLPCQLASEYIIDEVGCVPYSVQAIDATPTYTEAKMISLKDAKFFTTISTDIQQVTLEKATLVEVLDFALQKQKPRQDDIRRELLRRDHLESIKRNSELRAELRLVS</sequence>
<reference evidence="1" key="1">
    <citation type="journal article" date="2015" name="Nature">
        <title>Complex archaea that bridge the gap between prokaryotes and eukaryotes.</title>
        <authorList>
            <person name="Spang A."/>
            <person name="Saw J.H."/>
            <person name="Jorgensen S.L."/>
            <person name="Zaremba-Niedzwiedzka K."/>
            <person name="Martijn J."/>
            <person name="Lind A.E."/>
            <person name="van Eijk R."/>
            <person name="Schleper C."/>
            <person name="Guy L."/>
            <person name="Ettema T.J."/>
        </authorList>
    </citation>
    <scope>NUCLEOTIDE SEQUENCE</scope>
</reference>
<dbReference type="AlphaFoldDB" id="A0A0F8YUN3"/>
<gene>
    <name evidence="1" type="ORF">LCGC14_3112260</name>
</gene>